<evidence type="ECO:0000313" key="11">
    <source>
        <dbReference type="Proteomes" id="UP000085678"/>
    </source>
</evidence>
<keyword evidence="2" id="KW-0597">Phosphoprotein</keyword>
<dbReference type="PANTHER" id="PTHR22826">
    <property type="entry name" value="RHO GUANINE EXCHANGE FACTOR-RELATED"/>
    <property type="match status" value="1"/>
</dbReference>
<evidence type="ECO:0000259" key="9">
    <source>
        <dbReference type="PROSITE" id="PS50010"/>
    </source>
</evidence>
<dbReference type="InterPro" id="IPR001452">
    <property type="entry name" value="SH3_domain"/>
</dbReference>
<dbReference type="PROSITE" id="PS50003">
    <property type="entry name" value="PH_DOMAIN"/>
    <property type="match status" value="1"/>
</dbReference>
<dbReference type="CDD" id="cd11856">
    <property type="entry name" value="SH3_p47phox_like"/>
    <property type="match status" value="1"/>
</dbReference>
<dbReference type="InterPro" id="IPR001849">
    <property type="entry name" value="PH_domain"/>
</dbReference>
<feature type="domain" description="PH" evidence="8">
    <location>
        <begin position="761"/>
        <end position="874"/>
    </location>
</feature>
<dbReference type="Gene3D" id="1.20.58.60">
    <property type="match status" value="1"/>
</dbReference>
<dbReference type="PROSITE" id="PS00741">
    <property type="entry name" value="DH_1"/>
    <property type="match status" value="1"/>
</dbReference>
<dbReference type="PROSITE" id="PS50010">
    <property type="entry name" value="DH_2"/>
    <property type="match status" value="1"/>
</dbReference>
<dbReference type="SUPFAM" id="SSF46966">
    <property type="entry name" value="Spectrin repeat"/>
    <property type="match status" value="1"/>
</dbReference>
<dbReference type="InterPro" id="IPR001331">
    <property type="entry name" value="GDS_CDC24_CS"/>
</dbReference>
<dbReference type="CDD" id="cd00170">
    <property type="entry name" value="SEC14"/>
    <property type="match status" value="1"/>
</dbReference>
<dbReference type="CDD" id="cd00160">
    <property type="entry name" value="RhoGEF"/>
    <property type="match status" value="1"/>
</dbReference>
<dbReference type="PROSITE" id="PS50002">
    <property type="entry name" value="SH3"/>
    <property type="match status" value="1"/>
</dbReference>
<reference evidence="12" key="1">
    <citation type="submission" date="2025-08" db="UniProtKB">
        <authorList>
            <consortium name="RefSeq"/>
        </authorList>
    </citation>
    <scope>IDENTIFICATION</scope>
    <source>
        <tissue evidence="12">Gonads</tissue>
    </source>
</reference>
<dbReference type="PANTHER" id="PTHR22826:SF211">
    <property type="entry name" value="LD43457P"/>
    <property type="match status" value="1"/>
</dbReference>
<feature type="domain" description="SH3" evidence="7">
    <location>
        <begin position="972"/>
        <end position="1033"/>
    </location>
</feature>
<dbReference type="SUPFAM" id="SSF52087">
    <property type="entry name" value="CRAL/TRIO domain"/>
    <property type="match status" value="1"/>
</dbReference>
<dbReference type="GO" id="GO:0005085">
    <property type="term" value="F:guanyl-nucleotide exchange factor activity"/>
    <property type="evidence" value="ECO:0007669"/>
    <property type="project" value="UniProtKB-KW"/>
</dbReference>
<name>A0A1S3IWN5_LINAN</name>
<organism evidence="11 12">
    <name type="scientific">Lingula anatina</name>
    <name type="common">Brachiopod</name>
    <name type="synonym">Lingula unguis</name>
    <dbReference type="NCBI Taxonomy" id="7574"/>
    <lineage>
        <taxon>Eukaryota</taxon>
        <taxon>Metazoa</taxon>
        <taxon>Spiralia</taxon>
        <taxon>Lophotrochozoa</taxon>
        <taxon>Brachiopoda</taxon>
        <taxon>Linguliformea</taxon>
        <taxon>Lingulata</taxon>
        <taxon>Lingulida</taxon>
        <taxon>Linguloidea</taxon>
        <taxon>Lingulidae</taxon>
        <taxon>Lingula</taxon>
    </lineage>
</organism>
<dbReference type="SUPFAM" id="SSF48065">
    <property type="entry name" value="DBL homology domain (DH-domain)"/>
    <property type="match status" value="1"/>
</dbReference>
<evidence type="ECO:0000259" key="7">
    <source>
        <dbReference type="PROSITE" id="PS50002"/>
    </source>
</evidence>
<keyword evidence="11" id="KW-1185">Reference proteome</keyword>
<feature type="compositionally biased region" description="Gly residues" evidence="6">
    <location>
        <begin position="1067"/>
        <end position="1082"/>
    </location>
</feature>
<dbReference type="Pfam" id="PF22697">
    <property type="entry name" value="SOS1_NGEF_PH"/>
    <property type="match status" value="1"/>
</dbReference>
<sequence>MSLPDNPHNSEVTEQQYQDVVTYLCSIPSLRDIDLGFVVVIDRRNDKWSSVKTILLRISTFFPALIQVAYIVKPAGFFQKHISDIGYKSVKEDCKFEVIMCNNVQELYSHIDRDQLTQDLGGLIAYDHAEWIQQRAAIEKFSANTHHVSGQLQQCTERLSETELPNDVAGTEALLRDHGLERMEVKEELKSVVEHGETLLSCIREPELESGQAEMVLSVSKVVHVTAVERLLVQLEETEKAFDKFWDQHHKKLQQCMQLRKFEDEFRQLQYVVERHLEKLKEEALETENSLLKIENHITDMKDFEENTKNDIHRAEQLRMEGEALIEDQHYAVDSIRPKCLELQRICLQYKEVVRQRNELLRKKRDLYDRLEKANKWCTTGVDLLAMQDMTPDGVDVAIKEISGYLQLSKQLNLNNPREFRQTFESVLTPEIKNAVQEGLKRIEDIQDMCKKRLENLKKVKVNSRSPPQQLTPPEKKETVPLLSSVSTEDLHHKRKRNGEIKKNGGTHLRTKIELVRQDGNESSSSLESESESLHRGQQSGGVNKTTPPVSPLADLDTLHAKRGHVMKELIETERIYVKELKSIIDGYAKLMDDPEMQHLIPAHIKGKKREIFGNIEDIYTFHHDEFLKDLENCQNTPSLVGRCFVDRREEFQMYSYYCQNKPRSEALRQEAGDHNSFFKECQKRLDHKLPLGAYLLKPVQRITKYQLLLREMLKYTGNDIGSVEIKDALDAMLGVVKYVNDIMHQIAITGYKGNLSDLGKLLMQGSFSMWTEHKQKKDKLKDLRFKPMQRHVFLYEKLIMFCKRKDHDTHADKHSYIYKSSLQTAQVGLTENVKGDKRKFEVWLHGRSEVYIIQAPTEEVKNAWVVEVKKVLLSQFDQIKERRQRILSSKPSEVHEEAQNMNRKNSDNYPPCNNNSLLVTPSSTSSADHSPTSDGQSPDYEQYTDDEDWSSNEFTDTDEETSEATTPSAVVELPVYVALGDYQGADNTELSLHEGEEVTVVTIGDSGWWFVKSIETECQGWTPSTYLEPISRRSSRSAISMTSLESGLGSNGIHHAVSKNSIGSSTSGGCGTSMEGGGAGGRVKSHQNLLDQLEDTVV</sequence>
<dbReference type="OrthoDB" id="10004999at2759"/>
<dbReference type="InterPro" id="IPR055251">
    <property type="entry name" value="SOS1_NGEF_PH"/>
</dbReference>
<comment type="similarity">
    <text evidence="4">Belongs to the MCF2 family.</text>
</comment>
<keyword evidence="1 5" id="KW-0728">SH3 domain</keyword>
<feature type="compositionally biased region" description="Low complexity" evidence="6">
    <location>
        <begin position="921"/>
        <end position="935"/>
    </location>
</feature>
<dbReference type="InterPro" id="IPR011993">
    <property type="entry name" value="PH-like_dom_sf"/>
</dbReference>
<dbReference type="Gene3D" id="2.30.30.40">
    <property type="entry name" value="SH3 Domains"/>
    <property type="match status" value="1"/>
</dbReference>
<evidence type="ECO:0000259" key="8">
    <source>
        <dbReference type="PROSITE" id="PS50003"/>
    </source>
</evidence>
<dbReference type="InterPro" id="IPR036865">
    <property type="entry name" value="CRAL-TRIO_dom_sf"/>
</dbReference>
<dbReference type="KEGG" id="lak:106168084"/>
<dbReference type="InterPro" id="IPR036028">
    <property type="entry name" value="SH3-like_dom_sf"/>
</dbReference>
<evidence type="ECO:0000256" key="4">
    <source>
        <dbReference type="ARBA" id="ARBA00049987"/>
    </source>
</evidence>
<dbReference type="InterPro" id="IPR000219">
    <property type="entry name" value="DH_dom"/>
</dbReference>
<dbReference type="GeneID" id="106168084"/>
<gene>
    <name evidence="12" type="primary">LOC106168084</name>
</gene>
<evidence type="ECO:0000256" key="2">
    <source>
        <dbReference type="ARBA" id="ARBA00022553"/>
    </source>
</evidence>
<feature type="compositionally biased region" description="Basic and acidic residues" evidence="6">
    <location>
        <begin position="511"/>
        <end position="520"/>
    </location>
</feature>
<dbReference type="Pfam" id="PF13716">
    <property type="entry name" value="CRAL_TRIO_2"/>
    <property type="match status" value="1"/>
</dbReference>
<dbReference type="InterPro" id="IPR035899">
    <property type="entry name" value="DBL_dom_sf"/>
</dbReference>
<dbReference type="Pfam" id="PF23289">
    <property type="entry name" value="Spectrin_5"/>
    <property type="match status" value="1"/>
</dbReference>
<keyword evidence="3" id="KW-0344">Guanine-nucleotide releasing factor</keyword>
<feature type="compositionally biased region" description="Acidic residues" evidence="6">
    <location>
        <begin position="943"/>
        <end position="963"/>
    </location>
</feature>
<dbReference type="AlphaFoldDB" id="A0A1S3IWN5"/>
<evidence type="ECO:0000256" key="5">
    <source>
        <dbReference type="PROSITE-ProRule" id="PRU00192"/>
    </source>
</evidence>
<dbReference type="InterPro" id="IPR001251">
    <property type="entry name" value="CRAL-TRIO_dom"/>
</dbReference>
<dbReference type="PROSITE" id="PS50191">
    <property type="entry name" value="CRAL_TRIO"/>
    <property type="match status" value="1"/>
</dbReference>
<dbReference type="Proteomes" id="UP000085678">
    <property type="component" value="Unplaced"/>
</dbReference>
<feature type="compositionally biased region" description="Polar residues" evidence="6">
    <location>
        <begin position="900"/>
        <end position="920"/>
    </location>
</feature>
<dbReference type="SMART" id="SM00233">
    <property type="entry name" value="PH"/>
    <property type="match status" value="1"/>
</dbReference>
<feature type="domain" description="DH" evidence="9">
    <location>
        <begin position="562"/>
        <end position="743"/>
    </location>
</feature>
<evidence type="ECO:0000256" key="3">
    <source>
        <dbReference type="ARBA" id="ARBA00022658"/>
    </source>
</evidence>
<protein>
    <submittedName>
        <fullName evidence="12">Guanine nucleotide exchange factor DBS</fullName>
    </submittedName>
</protein>
<feature type="domain" description="CRAL-TRIO" evidence="10">
    <location>
        <begin position="1"/>
        <end position="128"/>
    </location>
</feature>
<dbReference type="SUPFAM" id="SSF50044">
    <property type="entry name" value="SH3-domain"/>
    <property type="match status" value="1"/>
</dbReference>
<feature type="region of interest" description="Disordered" evidence="6">
    <location>
        <begin position="458"/>
        <end position="554"/>
    </location>
</feature>
<dbReference type="InterPro" id="IPR056466">
    <property type="entry name" value="Spectrin_DBS"/>
</dbReference>
<dbReference type="InParanoid" id="A0A1S3IWN5"/>
<dbReference type="SUPFAM" id="SSF50729">
    <property type="entry name" value="PH domain-like"/>
    <property type="match status" value="1"/>
</dbReference>
<dbReference type="GO" id="GO:0005737">
    <property type="term" value="C:cytoplasm"/>
    <property type="evidence" value="ECO:0007669"/>
    <property type="project" value="TreeGrafter"/>
</dbReference>
<dbReference type="Pfam" id="PF00018">
    <property type="entry name" value="SH3_1"/>
    <property type="match status" value="1"/>
</dbReference>
<dbReference type="Gene3D" id="2.30.29.30">
    <property type="entry name" value="Pleckstrin-homology domain (PH domain)/Phosphotyrosine-binding domain (PTB)"/>
    <property type="match status" value="1"/>
</dbReference>
<dbReference type="InterPro" id="IPR051336">
    <property type="entry name" value="RhoGEF_Guanine_NuclExch_SF"/>
</dbReference>
<dbReference type="Gene3D" id="1.20.900.10">
    <property type="entry name" value="Dbl homology (DH) domain"/>
    <property type="match status" value="1"/>
</dbReference>
<dbReference type="RefSeq" id="XP_013402468.1">
    <property type="nucleotide sequence ID" value="XM_013547014.1"/>
</dbReference>
<dbReference type="FunFam" id="2.30.29.30:FF:000078">
    <property type="entry name" value="Guanine nucleotide exchange factor DBS"/>
    <property type="match status" value="1"/>
</dbReference>
<evidence type="ECO:0000313" key="12">
    <source>
        <dbReference type="RefSeq" id="XP_013402468.1"/>
    </source>
</evidence>
<accession>A0A1S3IWN5</accession>
<evidence type="ECO:0000256" key="1">
    <source>
        <dbReference type="ARBA" id="ARBA00022443"/>
    </source>
</evidence>
<dbReference type="Pfam" id="PF00621">
    <property type="entry name" value="RhoGEF"/>
    <property type="match status" value="1"/>
</dbReference>
<dbReference type="SMART" id="SM00326">
    <property type="entry name" value="SH3"/>
    <property type="match status" value="1"/>
</dbReference>
<evidence type="ECO:0000256" key="6">
    <source>
        <dbReference type="SAM" id="MobiDB-lite"/>
    </source>
</evidence>
<feature type="region of interest" description="Disordered" evidence="6">
    <location>
        <begin position="1056"/>
        <end position="1087"/>
    </location>
</feature>
<evidence type="ECO:0000259" key="10">
    <source>
        <dbReference type="PROSITE" id="PS50191"/>
    </source>
</evidence>
<dbReference type="STRING" id="7574.A0A1S3IWN5"/>
<feature type="compositionally biased region" description="Polar residues" evidence="6">
    <location>
        <begin position="536"/>
        <end position="548"/>
    </location>
</feature>
<dbReference type="GO" id="GO:0035556">
    <property type="term" value="P:intracellular signal transduction"/>
    <property type="evidence" value="ECO:0007669"/>
    <property type="project" value="InterPro"/>
</dbReference>
<proteinExistence type="inferred from homology"/>
<dbReference type="SMART" id="SM00325">
    <property type="entry name" value="RhoGEF"/>
    <property type="match status" value="1"/>
</dbReference>
<feature type="region of interest" description="Disordered" evidence="6">
    <location>
        <begin position="887"/>
        <end position="970"/>
    </location>
</feature>